<name>A0AAD6WTE2_9AGAR</name>
<gene>
    <name evidence="1" type="ORF">C8F04DRAFT_1190535</name>
</gene>
<reference evidence="1" key="1">
    <citation type="submission" date="2023-03" db="EMBL/GenBank/DDBJ databases">
        <title>Massive genome expansion in bonnet fungi (Mycena s.s.) driven by repeated elements and novel gene families across ecological guilds.</title>
        <authorList>
            <consortium name="Lawrence Berkeley National Laboratory"/>
            <person name="Harder C.B."/>
            <person name="Miyauchi S."/>
            <person name="Viragh M."/>
            <person name="Kuo A."/>
            <person name="Thoen E."/>
            <person name="Andreopoulos B."/>
            <person name="Lu D."/>
            <person name="Skrede I."/>
            <person name="Drula E."/>
            <person name="Henrissat B."/>
            <person name="Morin E."/>
            <person name="Kohler A."/>
            <person name="Barry K."/>
            <person name="LaButti K."/>
            <person name="Morin E."/>
            <person name="Salamov A."/>
            <person name="Lipzen A."/>
            <person name="Mereny Z."/>
            <person name="Hegedus B."/>
            <person name="Baldrian P."/>
            <person name="Stursova M."/>
            <person name="Weitz H."/>
            <person name="Taylor A."/>
            <person name="Grigoriev I.V."/>
            <person name="Nagy L.G."/>
            <person name="Martin F."/>
            <person name="Kauserud H."/>
        </authorList>
    </citation>
    <scope>NUCLEOTIDE SEQUENCE</scope>
    <source>
        <strain evidence="1">CBHHK200</strain>
    </source>
</reference>
<proteinExistence type="predicted"/>
<sequence>MSTGPVSKLLDDGYFMVSYDLPLENPHAVLPVLQRPSNTNGEPAVLQSRASTIGEHANRHLSRSASPSADAMPMSIKTDATEFEESASVSLKFELENAEFESIDVDEFRKQTLKKMIQLNVPNTLSSAELRRAAIYKTSHVVVSYVWFSKMEPDILEIPAPSNWNATVDDRVAALLFLIWPQEESSQIWLYCGSLGRWESVQIGDEFIKDAAGWKKVESTGEYVLQIKEHVARLHRKVRATR</sequence>
<accession>A0AAD6WTE2</accession>
<comment type="caution">
    <text evidence="1">The sequence shown here is derived from an EMBL/GenBank/DDBJ whole genome shotgun (WGS) entry which is preliminary data.</text>
</comment>
<organism evidence="1 2">
    <name type="scientific">Mycena alexandri</name>
    <dbReference type="NCBI Taxonomy" id="1745969"/>
    <lineage>
        <taxon>Eukaryota</taxon>
        <taxon>Fungi</taxon>
        <taxon>Dikarya</taxon>
        <taxon>Basidiomycota</taxon>
        <taxon>Agaricomycotina</taxon>
        <taxon>Agaricomycetes</taxon>
        <taxon>Agaricomycetidae</taxon>
        <taxon>Agaricales</taxon>
        <taxon>Marasmiineae</taxon>
        <taxon>Mycenaceae</taxon>
        <taxon>Mycena</taxon>
    </lineage>
</organism>
<evidence type="ECO:0000313" key="2">
    <source>
        <dbReference type="Proteomes" id="UP001218188"/>
    </source>
</evidence>
<evidence type="ECO:0000313" key="1">
    <source>
        <dbReference type="EMBL" id="KAJ7026468.1"/>
    </source>
</evidence>
<dbReference type="AlphaFoldDB" id="A0AAD6WTE2"/>
<protein>
    <submittedName>
        <fullName evidence="1">Uncharacterized protein</fullName>
    </submittedName>
</protein>
<dbReference type="Proteomes" id="UP001218188">
    <property type="component" value="Unassembled WGS sequence"/>
</dbReference>
<dbReference type="EMBL" id="JARJCM010000138">
    <property type="protein sequence ID" value="KAJ7026468.1"/>
    <property type="molecule type" value="Genomic_DNA"/>
</dbReference>
<keyword evidence="2" id="KW-1185">Reference proteome</keyword>